<proteinExistence type="predicted"/>
<dbReference type="GeneID" id="54324200"/>
<feature type="compositionally biased region" description="Basic residues" evidence="1">
    <location>
        <begin position="1"/>
        <end position="11"/>
    </location>
</feature>
<keyword evidence="6" id="KW-1185">Reference proteome</keyword>
<feature type="transmembrane region" description="Helical" evidence="2">
    <location>
        <begin position="258"/>
        <end position="285"/>
    </location>
</feature>
<name>A0A4S3JR68_9EURO</name>
<evidence type="ECO:0000256" key="1">
    <source>
        <dbReference type="SAM" id="MobiDB-lite"/>
    </source>
</evidence>
<dbReference type="InterPro" id="IPR056136">
    <property type="entry name" value="DUF7719"/>
</dbReference>
<feature type="compositionally biased region" description="Basic and acidic residues" evidence="1">
    <location>
        <begin position="35"/>
        <end position="44"/>
    </location>
</feature>
<feature type="compositionally biased region" description="Acidic residues" evidence="1">
    <location>
        <begin position="105"/>
        <end position="115"/>
    </location>
</feature>
<feature type="region of interest" description="Disordered" evidence="1">
    <location>
        <begin position="1"/>
        <end position="47"/>
    </location>
</feature>
<feature type="compositionally biased region" description="Low complexity" evidence="1">
    <location>
        <begin position="13"/>
        <end position="29"/>
    </location>
</feature>
<evidence type="ECO:0000313" key="6">
    <source>
        <dbReference type="Proteomes" id="UP000308092"/>
    </source>
</evidence>
<dbReference type="Proteomes" id="UP000308092">
    <property type="component" value="Unassembled WGS sequence"/>
</dbReference>
<feature type="transmembrane region" description="Helical" evidence="2">
    <location>
        <begin position="219"/>
        <end position="238"/>
    </location>
</feature>
<gene>
    <name evidence="4" type="ORF">ATNIH1004_001498</name>
    <name evidence="5" type="ORF">EYZ11_002359</name>
</gene>
<dbReference type="RefSeq" id="XP_033431954.1">
    <property type="nucleotide sequence ID" value="XM_033566197.1"/>
</dbReference>
<dbReference type="Proteomes" id="UP000324241">
    <property type="component" value="Unassembled WGS sequence"/>
</dbReference>
<evidence type="ECO:0000256" key="2">
    <source>
        <dbReference type="SAM" id="Phobius"/>
    </source>
</evidence>
<evidence type="ECO:0000313" key="7">
    <source>
        <dbReference type="Proteomes" id="UP000324241"/>
    </source>
</evidence>
<feature type="domain" description="DUF7719" evidence="3">
    <location>
        <begin position="221"/>
        <end position="290"/>
    </location>
</feature>
<dbReference type="EMBL" id="SOSA01000052">
    <property type="protein sequence ID" value="THC98135.1"/>
    <property type="molecule type" value="Genomic_DNA"/>
</dbReference>
<accession>A0A4S3JR68</accession>
<organism evidence="5 6">
    <name type="scientific">Aspergillus tanneri</name>
    <dbReference type="NCBI Taxonomy" id="1220188"/>
    <lineage>
        <taxon>Eukaryota</taxon>
        <taxon>Fungi</taxon>
        <taxon>Dikarya</taxon>
        <taxon>Ascomycota</taxon>
        <taxon>Pezizomycotina</taxon>
        <taxon>Eurotiomycetes</taxon>
        <taxon>Eurotiomycetidae</taxon>
        <taxon>Eurotiales</taxon>
        <taxon>Aspergillaceae</taxon>
        <taxon>Aspergillus</taxon>
        <taxon>Aspergillus subgen. Circumdati</taxon>
    </lineage>
</organism>
<dbReference type="STRING" id="1220188.A0A4S3JR68"/>
<sequence>MDPPRNRKQRRVAAAAASSSNDSTFDLSSIPLAHPPRDTPEKRNGKTLVELIAERQLELQSQGSKSSGTNDAVPELGTRFVTVDPSTGEMFDFDASKHNPGSAQEIEEEGEDGENKEEPPIPPLIDTLLLSFPLTTLHLTLAYLAAHQYAEKVQMDMLLRESAFVTFPVLTFLIHLAHGHIVTLIGGKKGGDNESVSLFPWSRDKLSLAFLRRLVFPPAWRTLVFLPIAVFLGARLMAITNEEPYYAVMKRAPALGTIWVWTILEIPLGAAILGALGPMVWGIWWKGYSIL</sequence>
<reference evidence="4 7" key="2">
    <citation type="submission" date="2019-08" db="EMBL/GenBank/DDBJ databases">
        <title>The genome sequence of a newly discovered highly antifungal drug resistant Aspergillus species, Aspergillus tanneri NIH 1004.</title>
        <authorList>
            <person name="Mounaud S."/>
            <person name="Singh I."/>
            <person name="Joardar V."/>
            <person name="Pakala S."/>
            <person name="Pakala S."/>
            <person name="Venepally P."/>
            <person name="Chung J.K."/>
            <person name="Losada L."/>
            <person name="Nierman W.C."/>
        </authorList>
    </citation>
    <scope>NUCLEOTIDE SEQUENCE [LARGE SCALE GENOMIC DNA]</scope>
    <source>
        <strain evidence="4 7">NIH1004</strain>
    </source>
</reference>
<keyword evidence="2" id="KW-1133">Transmembrane helix</keyword>
<dbReference type="OrthoDB" id="5597489at2759"/>
<dbReference type="AlphaFoldDB" id="A0A4S3JR68"/>
<dbReference type="PANTHER" id="PTHR37846">
    <property type="entry name" value="YALI0B21296P"/>
    <property type="match status" value="1"/>
</dbReference>
<dbReference type="Pfam" id="PF24841">
    <property type="entry name" value="DUF7719"/>
    <property type="match status" value="1"/>
</dbReference>
<evidence type="ECO:0000313" key="4">
    <source>
        <dbReference type="EMBL" id="KAA8652593.1"/>
    </source>
</evidence>
<comment type="caution">
    <text evidence="5">The sequence shown here is derived from an EMBL/GenBank/DDBJ whole genome shotgun (WGS) entry which is preliminary data.</text>
</comment>
<protein>
    <recommendedName>
        <fullName evidence="3">DUF7719 domain-containing protein</fullName>
    </recommendedName>
</protein>
<dbReference type="PANTHER" id="PTHR37846:SF1">
    <property type="entry name" value="DEACETYLASE-LIKE PROTEIN"/>
    <property type="match status" value="1"/>
</dbReference>
<feature type="transmembrane region" description="Helical" evidence="2">
    <location>
        <begin position="165"/>
        <end position="185"/>
    </location>
</feature>
<feature type="region of interest" description="Disordered" evidence="1">
    <location>
        <begin position="92"/>
        <end position="120"/>
    </location>
</feature>
<reference evidence="5 6" key="1">
    <citation type="submission" date="2019-03" db="EMBL/GenBank/DDBJ databases">
        <title>The genome sequence of a newly discovered highly antifungal drug resistant Aspergillus species, Aspergillus tanneri NIH 1004.</title>
        <authorList>
            <person name="Mounaud S."/>
            <person name="Singh I."/>
            <person name="Joardar V."/>
            <person name="Pakala S."/>
            <person name="Pakala S."/>
            <person name="Venepally P."/>
            <person name="Hoover J."/>
            <person name="Nierman W."/>
            <person name="Chung J."/>
            <person name="Losada L."/>
        </authorList>
    </citation>
    <scope>NUCLEOTIDE SEQUENCE [LARGE SCALE GENOMIC DNA]</scope>
    <source>
        <strain evidence="5 6">NIH1004</strain>
    </source>
</reference>
<dbReference type="VEuPathDB" id="FungiDB:EYZ11_002359"/>
<evidence type="ECO:0000259" key="3">
    <source>
        <dbReference type="Pfam" id="PF24841"/>
    </source>
</evidence>
<evidence type="ECO:0000313" key="5">
    <source>
        <dbReference type="EMBL" id="THC98135.1"/>
    </source>
</evidence>
<keyword evidence="2" id="KW-0472">Membrane</keyword>
<dbReference type="EMBL" id="QUQM01000002">
    <property type="protein sequence ID" value="KAA8652593.1"/>
    <property type="molecule type" value="Genomic_DNA"/>
</dbReference>
<keyword evidence="2" id="KW-0812">Transmembrane</keyword>